<keyword evidence="2" id="KW-1185">Reference proteome</keyword>
<reference evidence="1 2" key="1">
    <citation type="submission" date="2023-03" db="EMBL/GenBank/DDBJ databases">
        <title>Draft genome sequence of Thalassotalea insulae KCTC 62186T.</title>
        <authorList>
            <person name="Sawabe T."/>
        </authorList>
    </citation>
    <scope>NUCLEOTIDE SEQUENCE [LARGE SCALE GENOMIC DNA]</scope>
    <source>
        <strain evidence="1 2">KCTC 62186</strain>
    </source>
</reference>
<protein>
    <submittedName>
        <fullName evidence="1">Uncharacterized protein</fullName>
    </submittedName>
</protein>
<organism evidence="1 2">
    <name type="scientific">Thalassotalea insulae</name>
    <dbReference type="NCBI Taxonomy" id="2056778"/>
    <lineage>
        <taxon>Bacteria</taxon>
        <taxon>Pseudomonadati</taxon>
        <taxon>Pseudomonadota</taxon>
        <taxon>Gammaproteobacteria</taxon>
        <taxon>Alteromonadales</taxon>
        <taxon>Colwelliaceae</taxon>
        <taxon>Thalassotalea</taxon>
    </lineage>
</organism>
<dbReference type="Proteomes" id="UP001157186">
    <property type="component" value="Unassembled WGS sequence"/>
</dbReference>
<dbReference type="RefSeq" id="WP_284246228.1">
    <property type="nucleotide sequence ID" value="NZ_BSST01000001.1"/>
</dbReference>
<comment type="caution">
    <text evidence="1">The sequence shown here is derived from an EMBL/GenBank/DDBJ whole genome shotgun (WGS) entry which is preliminary data.</text>
</comment>
<dbReference type="EMBL" id="BSST01000001">
    <property type="protein sequence ID" value="GLX80256.1"/>
    <property type="molecule type" value="Genomic_DNA"/>
</dbReference>
<evidence type="ECO:0000313" key="2">
    <source>
        <dbReference type="Proteomes" id="UP001157186"/>
    </source>
</evidence>
<gene>
    <name evidence="1" type="ORF">tinsulaeT_35960</name>
</gene>
<name>A0ABQ6H1G0_9GAMM</name>
<accession>A0ABQ6H1G0</accession>
<evidence type="ECO:0000313" key="1">
    <source>
        <dbReference type="EMBL" id="GLX80256.1"/>
    </source>
</evidence>
<proteinExistence type="predicted"/>
<sequence>MKSYLKGGIIVLVSSALGYQLYPILNDTKQDISQFNNSEQSKNSEHSQVSNLGTPDTLIIQESKALSNTRKMSDESETMTTQKIEHTTKLSNDISEDYSIEKTYAKEELKQWSIEHKEKLNQIIDDNMPVSISSVMKSSIGNNNQMLNDPSLQQDHIEDDNWTYLMEQDMRAYITQHELAAGFELLNISCKQLICDVIGIEREANVWFQIYRGFYSFPNILFPKDGNRPLNIVRMDNGIPYIYAQIMFKAHKSS</sequence>